<name>A0AAP2ZAQ1_9EURY</name>
<gene>
    <name evidence="2" type="ORF">OB919_17275</name>
</gene>
<reference evidence="2 3" key="1">
    <citation type="submission" date="2022-09" db="EMBL/GenBank/DDBJ databases">
        <title>Enrichment on poylsaccharides allowed isolation of novel metabolic and taxonomic groups of Haloarchaea.</title>
        <authorList>
            <person name="Sorokin D.Y."/>
            <person name="Elcheninov A.G."/>
            <person name="Khizhniak T.V."/>
            <person name="Kolganova T.V."/>
            <person name="Kublanov I.V."/>
        </authorList>
    </citation>
    <scope>NUCLEOTIDE SEQUENCE [LARGE SCALE GENOMIC DNA]</scope>
    <source>
        <strain evidence="2 3">AArc-curdl1</strain>
    </source>
</reference>
<dbReference type="Pfam" id="PF18545">
    <property type="entry name" value="HalOD1"/>
    <property type="match status" value="1"/>
</dbReference>
<feature type="domain" description="Halobacterial output" evidence="1">
    <location>
        <begin position="2"/>
        <end position="65"/>
    </location>
</feature>
<accession>A0AAP2ZAQ1</accession>
<dbReference type="AlphaFoldDB" id="A0AAP2ZAQ1"/>
<evidence type="ECO:0000313" key="3">
    <source>
        <dbReference type="Proteomes" id="UP001321047"/>
    </source>
</evidence>
<dbReference type="EMBL" id="JAOPJZ010000021">
    <property type="protein sequence ID" value="MCU4753712.1"/>
    <property type="molecule type" value="Genomic_DNA"/>
</dbReference>
<keyword evidence="3" id="KW-1185">Reference proteome</keyword>
<dbReference type="RefSeq" id="WP_342810022.1">
    <property type="nucleotide sequence ID" value="NZ_JAOPJZ010000021.1"/>
</dbReference>
<dbReference type="InterPro" id="IPR040624">
    <property type="entry name" value="HalOD1"/>
</dbReference>
<dbReference type="Proteomes" id="UP001321047">
    <property type="component" value="Unassembled WGS sequence"/>
</dbReference>
<proteinExistence type="predicted"/>
<sequence>MSMRVIDAIAAELDIDPLELDTPLFEVINPEALDRLFRDDVDCTVSFAYDDYEVTVSNDGTVTVDGSTYRP</sequence>
<comment type="caution">
    <text evidence="2">The sequence shown here is derived from an EMBL/GenBank/DDBJ whole genome shotgun (WGS) entry which is preliminary data.</text>
</comment>
<evidence type="ECO:0000259" key="1">
    <source>
        <dbReference type="Pfam" id="PF18545"/>
    </source>
</evidence>
<evidence type="ECO:0000313" key="2">
    <source>
        <dbReference type="EMBL" id="MCU4753712.1"/>
    </source>
</evidence>
<protein>
    <recommendedName>
        <fullName evidence="1">Halobacterial output domain-containing protein</fullName>
    </recommendedName>
</protein>
<organism evidence="2 3">
    <name type="scientific">Natronosalvus hydrolyticus</name>
    <dbReference type="NCBI Taxonomy" id="2979988"/>
    <lineage>
        <taxon>Archaea</taxon>
        <taxon>Methanobacteriati</taxon>
        <taxon>Methanobacteriota</taxon>
        <taxon>Stenosarchaea group</taxon>
        <taxon>Halobacteria</taxon>
        <taxon>Halobacteriales</taxon>
        <taxon>Natrialbaceae</taxon>
        <taxon>Natronosalvus</taxon>
    </lineage>
</organism>